<proteinExistence type="predicted"/>
<accession>A0A0B7BKI2</accession>
<protein>
    <submittedName>
        <fullName evidence="1">Uncharacterized protein</fullName>
    </submittedName>
</protein>
<organism evidence="1">
    <name type="scientific">Arion vulgaris</name>
    <dbReference type="NCBI Taxonomy" id="1028688"/>
    <lineage>
        <taxon>Eukaryota</taxon>
        <taxon>Metazoa</taxon>
        <taxon>Spiralia</taxon>
        <taxon>Lophotrochozoa</taxon>
        <taxon>Mollusca</taxon>
        <taxon>Gastropoda</taxon>
        <taxon>Heterobranchia</taxon>
        <taxon>Euthyneura</taxon>
        <taxon>Panpulmonata</taxon>
        <taxon>Eupulmonata</taxon>
        <taxon>Stylommatophora</taxon>
        <taxon>Helicina</taxon>
        <taxon>Arionoidea</taxon>
        <taxon>Arionidae</taxon>
        <taxon>Arion</taxon>
    </lineage>
</organism>
<gene>
    <name evidence="1" type="primary">ORF197534</name>
</gene>
<name>A0A0B7BKI2_9EUPU</name>
<feature type="non-terminal residue" evidence="1">
    <location>
        <position position="1"/>
    </location>
</feature>
<evidence type="ECO:0000313" key="1">
    <source>
        <dbReference type="EMBL" id="CEK93844.1"/>
    </source>
</evidence>
<dbReference type="AlphaFoldDB" id="A0A0B7BKI2"/>
<sequence>WSLALQNQRMNEGSIFPWATASTHHWVKTEILMDKKEHNWTDKMDDNMTDINEHV</sequence>
<reference evidence="1" key="1">
    <citation type="submission" date="2014-12" db="EMBL/GenBank/DDBJ databases">
        <title>Insight into the proteome of Arion vulgaris.</title>
        <authorList>
            <person name="Aradska J."/>
            <person name="Bulat T."/>
            <person name="Smidak R."/>
            <person name="Sarate P."/>
            <person name="Gangsoo J."/>
            <person name="Sialana F."/>
            <person name="Bilban M."/>
            <person name="Lubec G."/>
        </authorList>
    </citation>
    <scope>NUCLEOTIDE SEQUENCE</scope>
    <source>
        <tissue evidence="1">Skin</tissue>
    </source>
</reference>
<dbReference type="EMBL" id="HACG01046979">
    <property type="protein sequence ID" value="CEK93844.1"/>
    <property type="molecule type" value="Transcribed_RNA"/>
</dbReference>